<evidence type="ECO:0000256" key="4">
    <source>
        <dbReference type="ARBA" id="ARBA00022563"/>
    </source>
</evidence>
<dbReference type="Proteomes" id="UP001500383">
    <property type="component" value="Unassembled WGS sequence"/>
</dbReference>
<gene>
    <name evidence="10" type="primary">dfrA</name>
    <name evidence="10" type="ORF">GCM10009831_07700</name>
</gene>
<dbReference type="InterPro" id="IPR012259">
    <property type="entry name" value="DHFR"/>
</dbReference>
<keyword evidence="6 7" id="KW-0560">Oxidoreductase</keyword>
<dbReference type="PRINTS" id="PR00070">
    <property type="entry name" value="DHFR"/>
</dbReference>
<evidence type="ECO:0000256" key="3">
    <source>
        <dbReference type="ARBA" id="ARBA00012856"/>
    </source>
</evidence>
<dbReference type="Gene3D" id="3.40.430.10">
    <property type="entry name" value="Dihydrofolate Reductase, subunit A"/>
    <property type="match status" value="1"/>
</dbReference>
<comment type="similarity">
    <text evidence="2 7 8">Belongs to the dihydrofolate reductase family.</text>
</comment>
<evidence type="ECO:0000256" key="6">
    <source>
        <dbReference type="ARBA" id="ARBA00023002"/>
    </source>
</evidence>
<evidence type="ECO:0000256" key="1">
    <source>
        <dbReference type="ARBA" id="ARBA00004903"/>
    </source>
</evidence>
<dbReference type="PIRSF" id="PIRSF000194">
    <property type="entry name" value="DHFR"/>
    <property type="match status" value="1"/>
</dbReference>
<dbReference type="PANTHER" id="PTHR48069">
    <property type="entry name" value="DIHYDROFOLATE REDUCTASE"/>
    <property type="match status" value="1"/>
</dbReference>
<dbReference type="EC" id="1.5.1.3" evidence="3 7"/>
<keyword evidence="5 7" id="KW-0521">NADP</keyword>
<protein>
    <recommendedName>
        <fullName evidence="3 7">Dihydrofolate reductase</fullName>
        <ecNumber evidence="3 7">1.5.1.3</ecNumber>
    </recommendedName>
</protein>
<name>A0ABP4U9T9_9ACTN</name>
<dbReference type="PROSITE" id="PS00075">
    <property type="entry name" value="DHFR_1"/>
    <property type="match status" value="1"/>
</dbReference>
<dbReference type="SUPFAM" id="SSF53597">
    <property type="entry name" value="Dihydrofolate reductase-like"/>
    <property type="match status" value="1"/>
</dbReference>
<dbReference type="EMBL" id="BAAAQG010000003">
    <property type="protein sequence ID" value="GAA1701300.1"/>
    <property type="molecule type" value="Genomic_DNA"/>
</dbReference>
<dbReference type="InterPro" id="IPR017925">
    <property type="entry name" value="DHFR_CS"/>
</dbReference>
<evidence type="ECO:0000313" key="11">
    <source>
        <dbReference type="Proteomes" id="UP001500383"/>
    </source>
</evidence>
<evidence type="ECO:0000313" key="10">
    <source>
        <dbReference type="EMBL" id="GAA1701300.1"/>
    </source>
</evidence>
<dbReference type="Pfam" id="PF00186">
    <property type="entry name" value="DHFR_1"/>
    <property type="match status" value="1"/>
</dbReference>
<dbReference type="CDD" id="cd00209">
    <property type="entry name" value="DHFR"/>
    <property type="match status" value="1"/>
</dbReference>
<dbReference type="InterPro" id="IPR001796">
    <property type="entry name" value="DHFR_dom"/>
</dbReference>
<keyword evidence="4 7" id="KW-0554">One-carbon metabolism</keyword>
<dbReference type="PROSITE" id="PS51330">
    <property type="entry name" value="DHFR_2"/>
    <property type="match status" value="1"/>
</dbReference>
<dbReference type="PANTHER" id="PTHR48069:SF3">
    <property type="entry name" value="DIHYDROFOLATE REDUCTASE"/>
    <property type="match status" value="1"/>
</dbReference>
<keyword evidence="11" id="KW-1185">Reference proteome</keyword>
<evidence type="ECO:0000256" key="8">
    <source>
        <dbReference type="RuleBase" id="RU004474"/>
    </source>
</evidence>
<comment type="function">
    <text evidence="7">Key enzyme in folate metabolism. Catalyzes an essential reaction for de novo glycine and purine synthesis, and for DNA precursor synthesis.</text>
</comment>
<sequence length="173" mass="18649">MPVRMVWAQARGGVIGDGRDMPWHIPEDLAYFKQATTGRPVVMGRATWDSIPARFRPLPGRRNIVCTRDAGWSAEGAERAASVPAALAAAGPDAAVMGGGQIYAAALGSADECLVTEIDADAPGTVLAPELDGTWERVEVGEWITDPRSRVEGHDDEVRHRHTVWRRRPGSSA</sequence>
<comment type="caution">
    <text evidence="10">The sequence shown here is derived from an EMBL/GenBank/DDBJ whole genome shotgun (WGS) entry which is preliminary data.</text>
</comment>
<accession>A0ABP4U9T9</accession>
<feature type="domain" description="DHFR" evidence="9">
    <location>
        <begin position="2"/>
        <end position="167"/>
    </location>
</feature>
<reference evidence="11" key="1">
    <citation type="journal article" date="2019" name="Int. J. Syst. Evol. Microbiol.">
        <title>The Global Catalogue of Microorganisms (GCM) 10K type strain sequencing project: providing services to taxonomists for standard genome sequencing and annotation.</title>
        <authorList>
            <consortium name="The Broad Institute Genomics Platform"/>
            <consortium name="The Broad Institute Genome Sequencing Center for Infectious Disease"/>
            <person name="Wu L."/>
            <person name="Ma J."/>
        </authorList>
    </citation>
    <scope>NUCLEOTIDE SEQUENCE [LARGE SCALE GENOMIC DNA]</scope>
    <source>
        <strain evidence="11">JCM 16002</strain>
    </source>
</reference>
<evidence type="ECO:0000259" key="9">
    <source>
        <dbReference type="PROSITE" id="PS51330"/>
    </source>
</evidence>
<evidence type="ECO:0000256" key="7">
    <source>
        <dbReference type="PIRNR" id="PIRNR000194"/>
    </source>
</evidence>
<comment type="pathway">
    <text evidence="1 7">Cofactor biosynthesis; tetrahydrofolate biosynthesis; 5,6,7,8-tetrahydrofolate from 7,8-dihydrofolate: step 1/1.</text>
</comment>
<organism evidence="10 11">
    <name type="scientific">Dietzia cercidiphylli</name>
    <dbReference type="NCBI Taxonomy" id="498199"/>
    <lineage>
        <taxon>Bacteria</taxon>
        <taxon>Bacillati</taxon>
        <taxon>Actinomycetota</taxon>
        <taxon>Actinomycetes</taxon>
        <taxon>Mycobacteriales</taxon>
        <taxon>Dietziaceae</taxon>
        <taxon>Dietzia</taxon>
    </lineage>
</organism>
<evidence type="ECO:0000256" key="2">
    <source>
        <dbReference type="ARBA" id="ARBA00009539"/>
    </source>
</evidence>
<dbReference type="InterPro" id="IPR024072">
    <property type="entry name" value="DHFR-like_dom_sf"/>
</dbReference>
<proteinExistence type="inferred from homology"/>
<comment type="catalytic activity">
    <reaction evidence="7">
        <text>(6S)-5,6,7,8-tetrahydrofolate + NADP(+) = 7,8-dihydrofolate + NADPH + H(+)</text>
        <dbReference type="Rhea" id="RHEA:15009"/>
        <dbReference type="ChEBI" id="CHEBI:15378"/>
        <dbReference type="ChEBI" id="CHEBI:57451"/>
        <dbReference type="ChEBI" id="CHEBI:57453"/>
        <dbReference type="ChEBI" id="CHEBI:57783"/>
        <dbReference type="ChEBI" id="CHEBI:58349"/>
        <dbReference type="EC" id="1.5.1.3"/>
    </reaction>
</comment>
<evidence type="ECO:0000256" key="5">
    <source>
        <dbReference type="ARBA" id="ARBA00022857"/>
    </source>
</evidence>